<name>A0A6A6FHQ8_9PEZI</name>
<dbReference type="InterPro" id="IPR023753">
    <property type="entry name" value="FAD/NAD-binding_dom"/>
</dbReference>
<keyword evidence="2" id="KW-0274">FAD</keyword>
<evidence type="ECO:0000256" key="3">
    <source>
        <dbReference type="ARBA" id="ARBA00023002"/>
    </source>
</evidence>
<dbReference type="SUPFAM" id="SSF51905">
    <property type="entry name" value="FAD/NAD(P)-binding domain"/>
    <property type="match status" value="3"/>
</dbReference>
<keyword evidence="3" id="KW-0560">Oxidoreductase</keyword>
<sequence>MAGKIYDVVVIGAGWFGLSAAKTYIQTHPGARALILESASSFGGTWSNDRLYPGLKSNNFAGSYEHPDFPMDEKTYGLEPGKDHIPAATLHRYLTDFAKHFGIAERTRLNTSVKTITPTSDNGWQLHIASNDGPNETISTSKLILATGLTSTPNLPQYPGQERFKPTFIHAKDFAKNGDLVHTSKKTVIVGSGKSAYDCAYAFAEQGAQVDLIVRPGGQGPTWLLPKAVTPFRRLAEELLHTRALAWFSPAPWGDEDGYGAARKFLHNTVFGRMLVDTFWNNMTNEIVESFAFDNHPETFKLKPWYNVVWSASGIGVDNFDSSVYDMVRQGKIRVHLADITELGENTVHLSTGKAIETDAVICATGWKKESTLKFEGLDASALGVPESCEKIESLREEANKKIWDEFPMLRNQPVLRFEQPKENPLRNYRFIVPAGSVFKRNLALAGMVSTVSTANFANAQALWINAYFDGKLKRNPKNQDAVNKEVMLHTQFGKWRWPCGYGASLPDFAFDSLPYIDLLLNDVGIKSHRKGSQMAELVEPYKPKDYRGLAEEYLELHGQN</sequence>
<dbReference type="InterPro" id="IPR036188">
    <property type="entry name" value="FAD/NAD-bd_sf"/>
</dbReference>
<proteinExistence type="predicted"/>
<dbReference type="Proteomes" id="UP000799539">
    <property type="component" value="Unassembled WGS sequence"/>
</dbReference>
<protein>
    <recommendedName>
        <fullName evidence="4">FAD/NAD(P)-binding domain-containing protein</fullName>
    </recommendedName>
</protein>
<dbReference type="Gene3D" id="3.50.50.60">
    <property type="entry name" value="FAD/NAD(P)-binding domain"/>
    <property type="match status" value="1"/>
</dbReference>
<dbReference type="AlphaFoldDB" id="A0A6A6FHQ8"/>
<accession>A0A6A6FHQ8</accession>
<gene>
    <name evidence="5" type="ORF">CERZMDRAFT_40830</name>
</gene>
<dbReference type="OrthoDB" id="2915840at2759"/>
<dbReference type="Pfam" id="PF07992">
    <property type="entry name" value="Pyr_redox_2"/>
    <property type="match status" value="1"/>
</dbReference>
<dbReference type="EMBL" id="ML992672">
    <property type="protein sequence ID" value="KAF2212814.1"/>
    <property type="molecule type" value="Genomic_DNA"/>
</dbReference>
<evidence type="ECO:0000313" key="6">
    <source>
        <dbReference type="Proteomes" id="UP000799539"/>
    </source>
</evidence>
<reference evidence="5" key="1">
    <citation type="journal article" date="2020" name="Stud. Mycol.">
        <title>101 Dothideomycetes genomes: a test case for predicting lifestyles and emergence of pathogens.</title>
        <authorList>
            <person name="Haridas S."/>
            <person name="Albert R."/>
            <person name="Binder M."/>
            <person name="Bloem J."/>
            <person name="Labutti K."/>
            <person name="Salamov A."/>
            <person name="Andreopoulos B."/>
            <person name="Baker S."/>
            <person name="Barry K."/>
            <person name="Bills G."/>
            <person name="Bluhm B."/>
            <person name="Cannon C."/>
            <person name="Castanera R."/>
            <person name="Culley D."/>
            <person name="Daum C."/>
            <person name="Ezra D."/>
            <person name="Gonzalez J."/>
            <person name="Henrissat B."/>
            <person name="Kuo A."/>
            <person name="Liang C."/>
            <person name="Lipzen A."/>
            <person name="Lutzoni F."/>
            <person name="Magnuson J."/>
            <person name="Mondo S."/>
            <person name="Nolan M."/>
            <person name="Ohm R."/>
            <person name="Pangilinan J."/>
            <person name="Park H.-J."/>
            <person name="Ramirez L."/>
            <person name="Alfaro M."/>
            <person name="Sun H."/>
            <person name="Tritt A."/>
            <person name="Yoshinaga Y."/>
            <person name="Zwiers L.-H."/>
            <person name="Turgeon B."/>
            <person name="Goodwin S."/>
            <person name="Spatafora J."/>
            <person name="Crous P."/>
            <person name="Grigoriev I."/>
        </authorList>
    </citation>
    <scope>NUCLEOTIDE SEQUENCE</scope>
    <source>
        <strain evidence="5">SCOH1-5</strain>
    </source>
</reference>
<dbReference type="InterPro" id="IPR050346">
    <property type="entry name" value="FMO-like"/>
</dbReference>
<dbReference type="PRINTS" id="PR00411">
    <property type="entry name" value="PNDRDTASEI"/>
</dbReference>
<dbReference type="PIRSF" id="PIRSF000332">
    <property type="entry name" value="FMO"/>
    <property type="match status" value="1"/>
</dbReference>
<evidence type="ECO:0000256" key="1">
    <source>
        <dbReference type="ARBA" id="ARBA00022630"/>
    </source>
</evidence>
<dbReference type="GO" id="GO:0016491">
    <property type="term" value="F:oxidoreductase activity"/>
    <property type="evidence" value="ECO:0007669"/>
    <property type="project" value="UniProtKB-KW"/>
</dbReference>
<evidence type="ECO:0000259" key="4">
    <source>
        <dbReference type="Pfam" id="PF07992"/>
    </source>
</evidence>
<evidence type="ECO:0000313" key="5">
    <source>
        <dbReference type="EMBL" id="KAF2212814.1"/>
    </source>
</evidence>
<keyword evidence="6" id="KW-1185">Reference proteome</keyword>
<dbReference type="GO" id="GO:0050661">
    <property type="term" value="F:NADP binding"/>
    <property type="evidence" value="ECO:0007669"/>
    <property type="project" value="InterPro"/>
</dbReference>
<evidence type="ECO:0000256" key="2">
    <source>
        <dbReference type="ARBA" id="ARBA00022827"/>
    </source>
</evidence>
<organism evidence="5 6">
    <name type="scientific">Cercospora zeae-maydis SCOH1-5</name>
    <dbReference type="NCBI Taxonomy" id="717836"/>
    <lineage>
        <taxon>Eukaryota</taxon>
        <taxon>Fungi</taxon>
        <taxon>Dikarya</taxon>
        <taxon>Ascomycota</taxon>
        <taxon>Pezizomycotina</taxon>
        <taxon>Dothideomycetes</taxon>
        <taxon>Dothideomycetidae</taxon>
        <taxon>Mycosphaerellales</taxon>
        <taxon>Mycosphaerellaceae</taxon>
        <taxon>Cercospora</taxon>
    </lineage>
</organism>
<dbReference type="PANTHER" id="PTHR23023">
    <property type="entry name" value="DIMETHYLANILINE MONOOXYGENASE"/>
    <property type="match status" value="1"/>
</dbReference>
<dbReference type="InterPro" id="IPR000960">
    <property type="entry name" value="Flavin_mOase"/>
</dbReference>
<feature type="domain" description="FAD/NAD(P)-binding" evidence="4">
    <location>
        <begin position="6"/>
        <end position="215"/>
    </location>
</feature>
<keyword evidence="1" id="KW-0285">Flavoprotein</keyword>
<dbReference type="GO" id="GO:0050660">
    <property type="term" value="F:flavin adenine dinucleotide binding"/>
    <property type="evidence" value="ECO:0007669"/>
    <property type="project" value="InterPro"/>
</dbReference>